<feature type="region of interest" description="Domain III" evidence="6">
    <location>
        <begin position="153"/>
        <end position="204"/>
    </location>
</feature>
<feature type="domain" description="Helix-hairpin-helix DNA-binding motif class 1" evidence="7">
    <location>
        <begin position="107"/>
        <end position="126"/>
    </location>
</feature>
<dbReference type="GO" id="GO:0005524">
    <property type="term" value="F:ATP binding"/>
    <property type="evidence" value="ECO:0007669"/>
    <property type="project" value="InterPro"/>
</dbReference>
<evidence type="ECO:0000259" key="7">
    <source>
        <dbReference type="SMART" id="SM00278"/>
    </source>
</evidence>
<dbReference type="GO" id="GO:0009379">
    <property type="term" value="C:Holliday junction helicase complex"/>
    <property type="evidence" value="ECO:0007669"/>
    <property type="project" value="InterPro"/>
</dbReference>
<name>A0A023CWQ2_9LACO</name>
<evidence type="ECO:0000256" key="1">
    <source>
        <dbReference type="ARBA" id="ARBA00022490"/>
    </source>
</evidence>
<evidence type="ECO:0000256" key="5">
    <source>
        <dbReference type="ARBA" id="ARBA00023204"/>
    </source>
</evidence>
<dbReference type="GO" id="GO:0000400">
    <property type="term" value="F:four-way junction DNA binding"/>
    <property type="evidence" value="ECO:0007669"/>
    <property type="project" value="UniProtKB-UniRule"/>
</dbReference>
<keyword evidence="8" id="KW-0378">Hydrolase</keyword>
<keyword evidence="1 6" id="KW-0963">Cytoplasm</keyword>
<keyword evidence="8" id="KW-0347">Helicase</keyword>
<keyword evidence="2 6" id="KW-0227">DNA damage</keyword>
<feature type="domain" description="Helix-hairpin-helix DNA-binding motif class 1" evidence="7">
    <location>
        <begin position="72"/>
        <end position="91"/>
    </location>
</feature>
<dbReference type="Pfam" id="PF07499">
    <property type="entry name" value="RuvA_C"/>
    <property type="match status" value="1"/>
</dbReference>
<dbReference type="OrthoDB" id="5293449at2"/>
<comment type="similarity">
    <text evidence="6">Belongs to the RuvA family.</text>
</comment>
<dbReference type="STRING" id="1423806.FD15_GL001225"/>
<evidence type="ECO:0000313" key="9">
    <source>
        <dbReference type="Proteomes" id="UP000050961"/>
    </source>
</evidence>
<dbReference type="PATRIC" id="fig|1423806.3.peg.1246"/>
<comment type="caution">
    <text evidence="8">The sequence shown here is derived from an EMBL/GenBank/DDBJ whole genome shotgun (WGS) entry which is preliminary data.</text>
</comment>
<keyword evidence="9" id="KW-1185">Reference proteome</keyword>
<protein>
    <recommendedName>
        <fullName evidence="6">Holliday junction branch migration complex subunit RuvA</fullName>
    </recommendedName>
</protein>
<dbReference type="InterPro" id="IPR011114">
    <property type="entry name" value="RuvA_C"/>
</dbReference>
<dbReference type="SUPFAM" id="SSF50249">
    <property type="entry name" value="Nucleic acid-binding proteins"/>
    <property type="match status" value="1"/>
</dbReference>
<proteinExistence type="inferred from homology"/>
<evidence type="ECO:0000313" key="8">
    <source>
        <dbReference type="EMBL" id="KRN06039.1"/>
    </source>
</evidence>
<dbReference type="InterPro" id="IPR000085">
    <property type="entry name" value="RuvA"/>
</dbReference>
<dbReference type="Gene3D" id="1.10.150.20">
    <property type="entry name" value="5' to 3' exonuclease, C-terminal subdomain"/>
    <property type="match status" value="1"/>
</dbReference>
<comment type="function">
    <text evidence="6">The RuvA-RuvB-RuvC complex processes Holliday junction (HJ) DNA during genetic recombination and DNA repair, while the RuvA-RuvB complex plays an important role in the rescue of blocked DNA replication forks via replication fork reversal (RFR). RuvA specifically binds to HJ cruciform DNA, conferring on it an open structure. The RuvB hexamer acts as an ATP-dependent pump, pulling dsDNA into and through the RuvAB complex. HJ branch migration allows RuvC to scan DNA until it finds its consensus sequence, where it cleaves and resolves the cruciform DNA.</text>
</comment>
<dbReference type="SUPFAM" id="SSF46929">
    <property type="entry name" value="DNA helicase RuvA subunit, C-terminal domain"/>
    <property type="match status" value="1"/>
</dbReference>
<comment type="subcellular location">
    <subcellularLocation>
        <location evidence="6">Cytoplasm</location>
    </subcellularLocation>
</comment>
<dbReference type="EMBL" id="AYZF01000013">
    <property type="protein sequence ID" value="KRN06039.1"/>
    <property type="molecule type" value="Genomic_DNA"/>
</dbReference>
<gene>
    <name evidence="6" type="primary">ruvA</name>
    <name evidence="8" type="ORF">FD15_GL001225</name>
</gene>
<reference evidence="8 9" key="1">
    <citation type="journal article" date="2015" name="Genome Announc.">
        <title>Expanding the biotechnology potential of lactobacilli through comparative genomics of 213 strains and associated genera.</title>
        <authorList>
            <person name="Sun Z."/>
            <person name="Harris H.M."/>
            <person name="McCann A."/>
            <person name="Guo C."/>
            <person name="Argimon S."/>
            <person name="Zhang W."/>
            <person name="Yang X."/>
            <person name="Jeffery I.B."/>
            <person name="Cooney J.C."/>
            <person name="Kagawa T.F."/>
            <person name="Liu W."/>
            <person name="Song Y."/>
            <person name="Salvetti E."/>
            <person name="Wrobel A."/>
            <person name="Rasinkangas P."/>
            <person name="Parkhill J."/>
            <person name="Rea M.C."/>
            <person name="O'Sullivan O."/>
            <person name="Ritari J."/>
            <person name="Douillard F.P."/>
            <person name="Paul Ross R."/>
            <person name="Yang R."/>
            <person name="Briner A.E."/>
            <person name="Felis G.E."/>
            <person name="de Vos W.M."/>
            <person name="Barrangou R."/>
            <person name="Klaenhammer T.R."/>
            <person name="Caufield P.W."/>
            <person name="Cui Y."/>
            <person name="Zhang H."/>
            <person name="O'Toole P.W."/>
        </authorList>
    </citation>
    <scope>NUCLEOTIDE SEQUENCE [LARGE SCALE GENOMIC DNA]</scope>
    <source>
        <strain evidence="8 9">DSM 21376</strain>
    </source>
</reference>
<comment type="domain">
    <text evidence="6">Has three domains with a flexible linker between the domains II and III and assumes an 'L' shape. Domain III is highly mobile and contacts RuvB.</text>
</comment>
<evidence type="ECO:0000256" key="2">
    <source>
        <dbReference type="ARBA" id="ARBA00022763"/>
    </source>
</evidence>
<dbReference type="NCBIfam" id="TIGR00084">
    <property type="entry name" value="ruvA"/>
    <property type="match status" value="1"/>
</dbReference>
<dbReference type="Gene3D" id="2.40.50.140">
    <property type="entry name" value="Nucleic acid-binding proteins"/>
    <property type="match status" value="1"/>
</dbReference>
<sequence>MYEYFRGKITAVTPYYIVVEAGMIGYQVYVANPFRYQVDVQHEKKVYIYQAVRENAITLFGFWDLDEKNIFVKLLNVSGIGPKSALAILANDDHQGLVTAIDSEDIGYLTKFPGVGKKTAKQIVLDLKGKMEEAGIQKELIGQQGLALSSQTDSNQYLEESIAALSALGYTKTEVKRVSKKLAQFAGKSTDEYLREALRLLINK</sequence>
<dbReference type="CDD" id="cd14332">
    <property type="entry name" value="UBA_RuvA_C"/>
    <property type="match status" value="1"/>
</dbReference>
<dbReference type="HAMAP" id="MF_00031">
    <property type="entry name" value="DNA_HJ_migration_RuvA"/>
    <property type="match status" value="1"/>
</dbReference>
<keyword evidence="8" id="KW-0547">Nucleotide-binding</keyword>
<dbReference type="eggNOG" id="COG0632">
    <property type="taxonomic scope" value="Bacteria"/>
</dbReference>
<keyword evidence="5 6" id="KW-0234">DNA repair</keyword>
<dbReference type="GO" id="GO:0006310">
    <property type="term" value="P:DNA recombination"/>
    <property type="evidence" value="ECO:0007669"/>
    <property type="project" value="UniProtKB-UniRule"/>
</dbReference>
<dbReference type="InterPro" id="IPR012340">
    <property type="entry name" value="NA-bd_OB-fold"/>
</dbReference>
<accession>A0A023CWQ2</accession>
<dbReference type="InterPro" id="IPR003583">
    <property type="entry name" value="Hlx-hairpin-Hlx_DNA-bd_motif"/>
</dbReference>
<dbReference type="AlphaFoldDB" id="A0A023CWQ2"/>
<keyword evidence="3 6" id="KW-0238">DNA-binding</keyword>
<dbReference type="InterPro" id="IPR013849">
    <property type="entry name" value="DNA_helicase_Holl-junc_RuvA_I"/>
</dbReference>
<dbReference type="RefSeq" id="WP_034987856.1">
    <property type="nucleotide sequence ID" value="NZ_AYZF01000013.1"/>
</dbReference>
<dbReference type="Gene3D" id="1.10.8.10">
    <property type="entry name" value="DNA helicase RuvA subunit, C-terminal domain"/>
    <property type="match status" value="1"/>
</dbReference>
<comment type="subunit">
    <text evidence="6">Homotetramer. Forms an RuvA(8)-RuvB(12)-Holliday junction (HJ) complex. HJ DNA is sandwiched between 2 RuvA tetramers; dsDNA enters through RuvA and exits via RuvB. An RuvB hexamer assembles on each DNA strand where it exits the tetramer. Each RuvB hexamer is contacted by two RuvA subunits (via domain III) on 2 adjacent RuvB subunits; this complex drives branch migration. In the full resolvosome a probable DNA-RuvA(4)-RuvB(12)-RuvC(2) complex forms which resolves the HJ.</text>
</comment>
<comment type="caution">
    <text evidence="6">Lacks conserved residue(s) required for the propagation of feature annotation.</text>
</comment>
<dbReference type="Proteomes" id="UP000050961">
    <property type="component" value="Unassembled WGS sequence"/>
</dbReference>
<keyword evidence="8" id="KW-0067">ATP-binding</keyword>
<dbReference type="InterPro" id="IPR036267">
    <property type="entry name" value="RuvA_C_sf"/>
</dbReference>
<dbReference type="GO" id="GO:0006281">
    <property type="term" value="P:DNA repair"/>
    <property type="evidence" value="ECO:0007669"/>
    <property type="project" value="UniProtKB-UniRule"/>
</dbReference>
<dbReference type="GO" id="GO:0009378">
    <property type="term" value="F:four-way junction helicase activity"/>
    <property type="evidence" value="ECO:0007669"/>
    <property type="project" value="InterPro"/>
</dbReference>
<dbReference type="GO" id="GO:0048476">
    <property type="term" value="C:Holliday junction resolvase complex"/>
    <property type="evidence" value="ECO:0007669"/>
    <property type="project" value="UniProtKB-UniRule"/>
</dbReference>
<organism evidence="8 9">
    <name type="scientific">Liquorilactobacillus sucicola DSM 21376 = JCM 15457</name>
    <dbReference type="NCBI Taxonomy" id="1423806"/>
    <lineage>
        <taxon>Bacteria</taxon>
        <taxon>Bacillati</taxon>
        <taxon>Bacillota</taxon>
        <taxon>Bacilli</taxon>
        <taxon>Lactobacillales</taxon>
        <taxon>Lactobacillaceae</taxon>
        <taxon>Liquorilactobacillus</taxon>
    </lineage>
</organism>
<evidence type="ECO:0000256" key="4">
    <source>
        <dbReference type="ARBA" id="ARBA00023172"/>
    </source>
</evidence>
<dbReference type="SMART" id="SM00278">
    <property type="entry name" value="HhH1"/>
    <property type="match status" value="2"/>
</dbReference>
<dbReference type="Pfam" id="PF01330">
    <property type="entry name" value="RuvA_N"/>
    <property type="match status" value="1"/>
</dbReference>
<dbReference type="GO" id="GO:0005737">
    <property type="term" value="C:cytoplasm"/>
    <property type="evidence" value="ECO:0007669"/>
    <property type="project" value="UniProtKB-SubCell"/>
</dbReference>
<dbReference type="SUPFAM" id="SSF47781">
    <property type="entry name" value="RuvA domain 2-like"/>
    <property type="match status" value="1"/>
</dbReference>
<dbReference type="InterPro" id="IPR010994">
    <property type="entry name" value="RuvA_2-like"/>
</dbReference>
<keyword evidence="4 6" id="KW-0233">DNA recombination</keyword>
<dbReference type="Pfam" id="PF14520">
    <property type="entry name" value="HHH_5"/>
    <property type="match status" value="1"/>
</dbReference>
<evidence type="ECO:0000256" key="6">
    <source>
        <dbReference type="HAMAP-Rule" id="MF_00031"/>
    </source>
</evidence>
<evidence type="ECO:0000256" key="3">
    <source>
        <dbReference type="ARBA" id="ARBA00023125"/>
    </source>
</evidence>